<feature type="domain" description="Glycoside hydrolase family 20 catalytic" evidence="3">
    <location>
        <begin position="89"/>
        <end position="270"/>
    </location>
</feature>
<evidence type="ECO:0000256" key="1">
    <source>
        <dbReference type="ARBA" id="ARBA00006285"/>
    </source>
</evidence>
<proteinExistence type="inferred from homology"/>
<evidence type="ECO:0000256" key="2">
    <source>
        <dbReference type="ARBA" id="ARBA00022801"/>
    </source>
</evidence>
<evidence type="ECO:0000259" key="3">
    <source>
        <dbReference type="Pfam" id="PF00728"/>
    </source>
</evidence>
<organism evidence="4 5">
    <name type="scientific">Galbibacter pacificus</name>
    <dbReference type="NCBI Taxonomy" id="2996052"/>
    <lineage>
        <taxon>Bacteria</taxon>
        <taxon>Pseudomonadati</taxon>
        <taxon>Bacteroidota</taxon>
        <taxon>Flavobacteriia</taxon>
        <taxon>Flavobacteriales</taxon>
        <taxon>Flavobacteriaceae</taxon>
        <taxon>Galbibacter</taxon>
    </lineage>
</organism>
<dbReference type="Gene3D" id="3.20.20.80">
    <property type="entry name" value="Glycosidases"/>
    <property type="match status" value="1"/>
</dbReference>
<protein>
    <submittedName>
        <fullName evidence="4">Beta-N-acetylhexosaminidase</fullName>
    </submittedName>
</protein>
<dbReference type="InterPro" id="IPR017853">
    <property type="entry name" value="GH"/>
</dbReference>
<dbReference type="RefSeq" id="WP_277898418.1">
    <property type="nucleotide sequence ID" value="NZ_JAPMUA010000001.1"/>
</dbReference>
<dbReference type="InterPro" id="IPR038901">
    <property type="entry name" value="HEXDC-like"/>
</dbReference>
<dbReference type="InterPro" id="IPR015883">
    <property type="entry name" value="Glyco_hydro_20_cat"/>
</dbReference>
<comment type="similarity">
    <text evidence="1">Belongs to the glycosyl hydrolase 20 family.</text>
</comment>
<sequence length="522" mass="60725">MMNKNKQGLLLLVTFLVVSVNIGFSQTQQKKEKDFEIVGFHLDLRIQVMKPKALRELVDELAYFGVNTLIMEWEGTFPFQTNPVIANKYAYTKEEIKDFIAYCGQKNIEVIPLQQSLGHLEYVLRNYRYAEQREDQKDVSQVCPMEFALNKKLFTELITEMAEIHPSKYFHIGGDEAYLLGHCDKCKEKIAKSGKAALLADHLKMITDIVVSLGKIPVIWSDIATSYPGELNKLPKETIFIVWNYGWDVDRFGIVNELTKKGFEVWGSPALRSNPDNYFLTDWKNHFDNIKDFIPFCRESNYNGVVMTSWSTSGIYSPVFEDHHTITDLVPVRRVYPLSGFRILLAAYSQSMQQTAPLNAKRFIVSYAEKRFGFNKRESREFYRALLGSPYQVINGEVENHSELTVPMLYDSVKGYQMVFNKLRPERNQKEFEHIRLMKDIRENYMHFKKVEGRVNSDSFTKAMFPQVISELAEIIKKYDSLGQRYTNLNSGYLYPEAIDEENYTRTVPVKILYERLKGQKK</sequence>
<comment type="caution">
    <text evidence="4">The sequence shown here is derived from an EMBL/GenBank/DDBJ whole genome shotgun (WGS) entry which is preliminary data.</text>
</comment>
<gene>
    <name evidence="4" type="ORF">OSR52_02185</name>
</gene>
<dbReference type="CDD" id="cd06565">
    <property type="entry name" value="GH20_GcnA-like"/>
    <property type="match status" value="1"/>
</dbReference>
<dbReference type="Pfam" id="PF00728">
    <property type="entry name" value="Glyco_hydro_20"/>
    <property type="match status" value="1"/>
</dbReference>
<accession>A0ABT6FN28</accession>
<evidence type="ECO:0000313" key="5">
    <source>
        <dbReference type="Proteomes" id="UP001153642"/>
    </source>
</evidence>
<dbReference type="Proteomes" id="UP001153642">
    <property type="component" value="Unassembled WGS sequence"/>
</dbReference>
<keyword evidence="2" id="KW-0378">Hydrolase</keyword>
<dbReference type="EMBL" id="JAPMUA010000001">
    <property type="protein sequence ID" value="MDG3584660.1"/>
    <property type="molecule type" value="Genomic_DNA"/>
</dbReference>
<dbReference type="PANTHER" id="PTHR21040">
    <property type="entry name" value="BCDNA.GH04120"/>
    <property type="match status" value="1"/>
</dbReference>
<reference evidence="4" key="1">
    <citation type="submission" date="2022-11" db="EMBL/GenBank/DDBJ databases">
        <title>High-quality draft genome sequence of Galbibacter sp. strain CMA-7.</title>
        <authorList>
            <person name="Wei L."/>
            <person name="Dong C."/>
            <person name="Shao Z."/>
        </authorList>
    </citation>
    <scope>NUCLEOTIDE SEQUENCE</scope>
    <source>
        <strain evidence="4">CMA-7</strain>
    </source>
</reference>
<name>A0ABT6FN28_9FLAO</name>
<dbReference type="SUPFAM" id="SSF51445">
    <property type="entry name" value="(Trans)glycosidases"/>
    <property type="match status" value="1"/>
</dbReference>
<evidence type="ECO:0000313" key="4">
    <source>
        <dbReference type="EMBL" id="MDG3584660.1"/>
    </source>
</evidence>
<dbReference type="PANTHER" id="PTHR21040:SF8">
    <property type="entry name" value="BCDNA.GH04120"/>
    <property type="match status" value="1"/>
</dbReference>
<keyword evidence="5" id="KW-1185">Reference proteome</keyword>